<dbReference type="InParanoid" id="A0A1V8SZB1"/>
<comment type="subcellular location">
    <subcellularLocation>
        <location evidence="1">Nucleus</location>
    </subcellularLocation>
</comment>
<dbReference type="GO" id="GO:0005634">
    <property type="term" value="C:nucleus"/>
    <property type="evidence" value="ECO:0007669"/>
    <property type="project" value="UniProtKB-SubCell"/>
</dbReference>
<dbReference type="STRING" id="1507870.A0A1V8SZB1"/>
<dbReference type="Pfam" id="PF04082">
    <property type="entry name" value="Fungal_trans"/>
    <property type="match status" value="1"/>
</dbReference>
<keyword evidence="7" id="KW-0539">Nucleus</keyword>
<dbReference type="GO" id="GO:0045944">
    <property type="term" value="P:positive regulation of transcription by RNA polymerase II"/>
    <property type="evidence" value="ECO:0007669"/>
    <property type="project" value="TreeGrafter"/>
</dbReference>
<keyword evidence="3" id="KW-0862">Zinc</keyword>
<evidence type="ECO:0000256" key="6">
    <source>
        <dbReference type="ARBA" id="ARBA00023163"/>
    </source>
</evidence>
<evidence type="ECO:0000256" key="8">
    <source>
        <dbReference type="SAM" id="MobiDB-lite"/>
    </source>
</evidence>
<evidence type="ECO:0000259" key="9">
    <source>
        <dbReference type="PROSITE" id="PS50048"/>
    </source>
</evidence>
<dbReference type="EMBL" id="NAJO01000022">
    <property type="protein sequence ID" value="OQO04298.1"/>
    <property type="molecule type" value="Genomic_DNA"/>
</dbReference>
<dbReference type="PANTHER" id="PTHR47782">
    <property type="entry name" value="ZN(II)2CYS6 TRANSCRIPTION FACTOR (EUROFUNG)-RELATED"/>
    <property type="match status" value="1"/>
</dbReference>
<keyword evidence="11" id="KW-1185">Reference proteome</keyword>
<dbReference type="OrthoDB" id="2399539at2759"/>
<keyword evidence="4" id="KW-0805">Transcription regulation</keyword>
<dbReference type="SUPFAM" id="SSF57701">
    <property type="entry name" value="Zn2/Cys6 DNA-binding domain"/>
    <property type="match status" value="1"/>
</dbReference>
<accession>A0A1V8SZB1</accession>
<protein>
    <recommendedName>
        <fullName evidence="9">Zn(2)-C6 fungal-type domain-containing protein</fullName>
    </recommendedName>
</protein>
<evidence type="ECO:0000256" key="3">
    <source>
        <dbReference type="ARBA" id="ARBA00022833"/>
    </source>
</evidence>
<dbReference type="CDD" id="cd12148">
    <property type="entry name" value="fungal_TF_MHR"/>
    <property type="match status" value="1"/>
</dbReference>
<feature type="region of interest" description="Disordered" evidence="8">
    <location>
        <begin position="69"/>
        <end position="98"/>
    </location>
</feature>
<dbReference type="InterPro" id="IPR052202">
    <property type="entry name" value="Yeast_MetPath_Reg"/>
</dbReference>
<dbReference type="InterPro" id="IPR007219">
    <property type="entry name" value="XnlR_reg_dom"/>
</dbReference>
<dbReference type="InterPro" id="IPR036864">
    <property type="entry name" value="Zn2-C6_fun-type_DNA-bd_sf"/>
</dbReference>
<evidence type="ECO:0000313" key="11">
    <source>
        <dbReference type="Proteomes" id="UP000192596"/>
    </source>
</evidence>
<keyword evidence="5" id="KW-0238">DNA-binding</keyword>
<gene>
    <name evidence="10" type="ORF">B0A48_10909</name>
</gene>
<dbReference type="GO" id="GO:0006351">
    <property type="term" value="P:DNA-templated transcription"/>
    <property type="evidence" value="ECO:0007669"/>
    <property type="project" value="InterPro"/>
</dbReference>
<dbReference type="CDD" id="cd00067">
    <property type="entry name" value="GAL4"/>
    <property type="match status" value="1"/>
</dbReference>
<evidence type="ECO:0000256" key="1">
    <source>
        <dbReference type="ARBA" id="ARBA00004123"/>
    </source>
</evidence>
<dbReference type="SMART" id="SM00906">
    <property type="entry name" value="Fungal_trans"/>
    <property type="match status" value="1"/>
</dbReference>
<sequence length="635" mass="71269">MQTSNCDRCYRRKGRCDKGQPCFGCQQAGVQCSYTDKTRQRRYTADEFDRVEKRLRQLEARNRGLEQELSVAKAARAEQDGISPAETHRSGESTQSKRVDAVSQVSYLSITAAGERQPYLGSTSGVLFADLVRSGVDASVSRVATPRPGSPSCETSGQPQNLVQLDRNLQDLPSYAVAKKLTSAYFEHDAISFPFLVPSGLLEVSERFYEDETHFVSKAHSYDVFIFNMVLAIATASVYKYDWHMLPSAESHHARAMQELNAVLACGGLKSLQAILLLCQYRQGSSIKDNSASMWHLVGIAARICLELGLHRETAYPLKWANDMTGDQLERFVDQEVARRCFWCLIAMDRVTSNILGRPLAIHDDDIDTLLPSVDSSAVFDPPSNSTAIGNRAAVFNAIIQYRLICGRTLTVLHRPRSMQTCLQDALRTRDGLAQKLHDWLVDVKRIGLAVDLTSPTTERSCFLSETWYELLYANAKLMIWRPCPLLVDLLHDQVSLQNIYDASVQSITVYALLHKSRKINYSWITLQSAFLAGLSYVYSISRHLRAKRNTSASEPCLLSLEPTTLEIVNVSRVNLTVDDEFLHCYDNLQTLYDHQQIEDPVMHLSQDWLGYLGNYEGSYMQGTQYGASSGVYGT</sequence>
<dbReference type="Gene3D" id="4.10.240.10">
    <property type="entry name" value="Zn(2)-C6 fungal-type DNA-binding domain"/>
    <property type="match status" value="1"/>
</dbReference>
<dbReference type="AlphaFoldDB" id="A0A1V8SZB1"/>
<evidence type="ECO:0000256" key="2">
    <source>
        <dbReference type="ARBA" id="ARBA00022723"/>
    </source>
</evidence>
<keyword evidence="2" id="KW-0479">Metal-binding</keyword>
<evidence type="ECO:0000256" key="5">
    <source>
        <dbReference type="ARBA" id="ARBA00023125"/>
    </source>
</evidence>
<keyword evidence="6" id="KW-0804">Transcription</keyword>
<comment type="caution">
    <text evidence="10">The sequence shown here is derived from an EMBL/GenBank/DDBJ whole genome shotgun (WGS) entry which is preliminary data.</text>
</comment>
<dbReference type="SMART" id="SM00066">
    <property type="entry name" value="GAL4"/>
    <property type="match status" value="1"/>
</dbReference>
<dbReference type="InterPro" id="IPR001138">
    <property type="entry name" value="Zn2Cys6_DnaBD"/>
</dbReference>
<dbReference type="Pfam" id="PF00172">
    <property type="entry name" value="Zn_clus"/>
    <property type="match status" value="1"/>
</dbReference>
<evidence type="ECO:0000256" key="7">
    <source>
        <dbReference type="ARBA" id="ARBA00023242"/>
    </source>
</evidence>
<proteinExistence type="predicted"/>
<dbReference type="GO" id="GO:0043565">
    <property type="term" value="F:sequence-specific DNA binding"/>
    <property type="evidence" value="ECO:0007669"/>
    <property type="project" value="TreeGrafter"/>
</dbReference>
<feature type="domain" description="Zn(2)-C6 fungal-type" evidence="9">
    <location>
        <begin position="5"/>
        <end position="34"/>
    </location>
</feature>
<dbReference type="Proteomes" id="UP000192596">
    <property type="component" value="Unassembled WGS sequence"/>
</dbReference>
<name>A0A1V8SZB1_9PEZI</name>
<reference evidence="11" key="1">
    <citation type="submission" date="2017-03" db="EMBL/GenBank/DDBJ databases">
        <title>Genomes of endolithic fungi from Antarctica.</title>
        <authorList>
            <person name="Coleine C."/>
            <person name="Masonjones S."/>
            <person name="Stajich J.E."/>
        </authorList>
    </citation>
    <scope>NUCLEOTIDE SEQUENCE [LARGE SCALE GENOMIC DNA]</scope>
    <source>
        <strain evidence="11">CCFEE 5527</strain>
    </source>
</reference>
<dbReference type="GO" id="GO:0000981">
    <property type="term" value="F:DNA-binding transcription factor activity, RNA polymerase II-specific"/>
    <property type="evidence" value="ECO:0007669"/>
    <property type="project" value="InterPro"/>
</dbReference>
<dbReference type="GO" id="GO:0008270">
    <property type="term" value="F:zinc ion binding"/>
    <property type="evidence" value="ECO:0007669"/>
    <property type="project" value="InterPro"/>
</dbReference>
<feature type="compositionally biased region" description="Basic and acidic residues" evidence="8">
    <location>
        <begin position="86"/>
        <end position="98"/>
    </location>
</feature>
<organism evidence="10 11">
    <name type="scientific">Cryoendolithus antarcticus</name>
    <dbReference type="NCBI Taxonomy" id="1507870"/>
    <lineage>
        <taxon>Eukaryota</taxon>
        <taxon>Fungi</taxon>
        <taxon>Dikarya</taxon>
        <taxon>Ascomycota</taxon>
        <taxon>Pezizomycotina</taxon>
        <taxon>Dothideomycetes</taxon>
        <taxon>Dothideomycetidae</taxon>
        <taxon>Cladosporiales</taxon>
        <taxon>Cladosporiaceae</taxon>
        <taxon>Cryoendolithus</taxon>
    </lineage>
</organism>
<evidence type="ECO:0000313" key="10">
    <source>
        <dbReference type="EMBL" id="OQO04298.1"/>
    </source>
</evidence>
<dbReference type="PANTHER" id="PTHR47782:SF12">
    <property type="entry name" value="ZN(II)2CYS6 TRANSCRIPTION FACTOR (EUROFUNG)"/>
    <property type="match status" value="1"/>
</dbReference>
<dbReference type="PROSITE" id="PS50048">
    <property type="entry name" value="ZN2_CY6_FUNGAL_2"/>
    <property type="match status" value="1"/>
</dbReference>
<evidence type="ECO:0000256" key="4">
    <source>
        <dbReference type="ARBA" id="ARBA00023015"/>
    </source>
</evidence>